<accession>A0AAU1ZXS9</accession>
<sequence length="138" mass="15021">MSADWTQLLASTEYLGELYEGAPPPTDACDLFYVHIDERENSVTLGFDTRSFPVNPPPEWRGQGKDLNAFEFHLLFTGVTGLRVTGWGASEARAIDLTAHDGGHFDVALGSSEASGITFRAAGARLTRTRVYLASNNL</sequence>
<gene>
    <name evidence="1" type="ORF">OHA22_15610</name>
</gene>
<dbReference type="EMBL" id="CP108222">
    <property type="protein sequence ID" value="WTT16849.1"/>
    <property type="molecule type" value="Genomic_DNA"/>
</dbReference>
<evidence type="ECO:0000313" key="1">
    <source>
        <dbReference type="EMBL" id="WTT16849.1"/>
    </source>
</evidence>
<organism evidence="1">
    <name type="scientific">Streptomyces sp. NBC_00093</name>
    <dbReference type="NCBI Taxonomy" id="2975649"/>
    <lineage>
        <taxon>Bacteria</taxon>
        <taxon>Bacillati</taxon>
        <taxon>Actinomycetota</taxon>
        <taxon>Actinomycetes</taxon>
        <taxon>Kitasatosporales</taxon>
        <taxon>Streptomycetaceae</taxon>
        <taxon>Streptomyces</taxon>
    </lineage>
</organism>
<dbReference type="Pfam" id="PF15594">
    <property type="entry name" value="Imm50"/>
    <property type="match status" value="1"/>
</dbReference>
<reference evidence="1" key="1">
    <citation type="submission" date="2022-10" db="EMBL/GenBank/DDBJ databases">
        <title>The complete genomes of actinobacterial strains from the NBC collection.</title>
        <authorList>
            <person name="Joergensen T.S."/>
            <person name="Alvarez Arevalo M."/>
            <person name="Sterndorff E.B."/>
            <person name="Faurdal D."/>
            <person name="Vuksanovic O."/>
            <person name="Mourched A.-S."/>
            <person name="Charusanti P."/>
            <person name="Shaw S."/>
            <person name="Blin K."/>
            <person name="Weber T."/>
        </authorList>
    </citation>
    <scope>NUCLEOTIDE SEQUENCE</scope>
    <source>
        <strain evidence="1">NBC_00093</strain>
    </source>
</reference>
<name>A0AAU1ZXS9_9ACTN</name>
<protein>
    <submittedName>
        <fullName evidence="1">Immunity 50 family protein</fullName>
    </submittedName>
</protein>
<dbReference type="InterPro" id="IPR028957">
    <property type="entry name" value="Imm50"/>
</dbReference>
<dbReference type="AlphaFoldDB" id="A0AAU1ZXS9"/>
<proteinExistence type="predicted"/>